<reference evidence="2 3" key="1">
    <citation type="submission" date="2015-04" db="EMBL/GenBank/DDBJ databases">
        <title>Draft Genome Sequence of the Novel Agar-Digesting Marine Bacterium Q1.</title>
        <authorList>
            <person name="Li Y."/>
            <person name="Li D."/>
            <person name="Chen G."/>
            <person name="Du Z."/>
        </authorList>
    </citation>
    <scope>NUCLEOTIDE SEQUENCE [LARGE SCALE GENOMIC DNA]</scope>
    <source>
        <strain evidence="2 3">Q1</strain>
    </source>
</reference>
<keyword evidence="3" id="KW-1185">Reference proteome</keyword>
<dbReference type="OrthoDB" id="7064337at2"/>
<sequence>MDARFDNFLAVLGFSLCTITTALLFNPLTAGFYINYGRYFIYLALVIFIIAIVLTWVRAFKLKGAKHYILASIKTLAMCGIYAAAFIIIIVTHSGI</sequence>
<keyword evidence="1" id="KW-0472">Membrane</keyword>
<accession>A0A0J8GLN6</accession>
<feature type="transmembrane region" description="Helical" evidence="1">
    <location>
        <begin position="39"/>
        <end position="57"/>
    </location>
</feature>
<dbReference type="AlphaFoldDB" id="A0A0J8GLN6"/>
<proteinExistence type="predicted"/>
<keyword evidence="1" id="KW-0812">Transmembrane</keyword>
<dbReference type="Proteomes" id="UP000037600">
    <property type="component" value="Unassembled WGS sequence"/>
</dbReference>
<evidence type="ECO:0000256" key="1">
    <source>
        <dbReference type="SAM" id="Phobius"/>
    </source>
</evidence>
<feature type="transmembrane region" description="Helical" evidence="1">
    <location>
        <begin position="69"/>
        <end position="91"/>
    </location>
</feature>
<evidence type="ECO:0000313" key="3">
    <source>
        <dbReference type="Proteomes" id="UP000037600"/>
    </source>
</evidence>
<comment type="caution">
    <text evidence="2">The sequence shown here is derived from an EMBL/GenBank/DDBJ whole genome shotgun (WGS) entry which is preliminary data.</text>
</comment>
<evidence type="ECO:0000313" key="2">
    <source>
        <dbReference type="EMBL" id="KMT63727.1"/>
    </source>
</evidence>
<gene>
    <name evidence="2" type="ORF">XM47_18065</name>
</gene>
<organism evidence="2 3">
    <name type="scientific">Catenovulum maritimum</name>
    <dbReference type="NCBI Taxonomy" id="1513271"/>
    <lineage>
        <taxon>Bacteria</taxon>
        <taxon>Pseudomonadati</taxon>
        <taxon>Pseudomonadota</taxon>
        <taxon>Gammaproteobacteria</taxon>
        <taxon>Alteromonadales</taxon>
        <taxon>Alteromonadaceae</taxon>
        <taxon>Catenovulum</taxon>
    </lineage>
</organism>
<keyword evidence="1" id="KW-1133">Transmembrane helix</keyword>
<name>A0A0J8GLN6_9ALTE</name>
<dbReference type="EMBL" id="LAZL01000044">
    <property type="protein sequence ID" value="KMT63727.1"/>
    <property type="molecule type" value="Genomic_DNA"/>
</dbReference>
<protein>
    <submittedName>
        <fullName evidence="2">Uncharacterized protein</fullName>
    </submittedName>
</protein>
<feature type="transmembrane region" description="Helical" evidence="1">
    <location>
        <begin position="7"/>
        <end position="33"/>
    </location>
</feature>